<sequence>MNARGGKGDVMAHWDPRSGRWVDDPPGRGSPWWRTTAVIALAALLGGAAGLGV</sequence>
<keyword evidence="2" id="KW-1133">Transmembrane helix</keyword>
<feature type="region of interest" description="Disordered" evidence="1">
    <location>
        <begin position="1"/>
        <end position="27"/>
    </location>
</feature>
<gene>
    <name evidence="3" type="ORF">STRIP9103_06171</name>
</gene>
<accession>L1L4Z0</accession>
<comment type="caution">
    <text evidence="3">The sequence shown here is derived from an EMBL/GenBank/DDBJ whole genome shotgun (WGS) entry which is preliminary data.</text>
</comment>
<protein>
    <submittedName>
        <fullName evidence="3">Uncharacterized protein</fullName>
    </submittedName>
</protein>
<reference evidence="3 4" key="1">
    <citation type="submission" date="2012-11" db="EMBL/GenBank/DDBJ databases">
        <authorList>
            <person name="Huguet-Tapia J.C."/>
            <person name="Durkin A.S."/>
            <person name="Pettis G.S."/>
            <person name="Badger J.H."/>
        </authorList>
    </citation>
    <scope>NUCLEOTIDE SEQUENCE [LARGE SCALE GENOMIC DNA]</scope>
    <source>
        <strain evidence="3 4">91-03</strain>
    </source>
</reference>
<name>L1L4Z0_9ACTN</name>
<dbReference type="AlphaFoldDB" id="L1L4Z0"/>
<dbReference type="Proteomes" id="UP000010411">
    <property type="component" value="Unassembled WGS sequence"/>
</dbReference>
<evidence type="ECO:0000313" key="4">
    <source>
        <dbReference type="Proteomes" id="UP000010411"/>
    </source>
</evidence>
<evidence type="ECO:0000313" key="3">
    <source>
        <dbReference type="EMBL" id="EKX67992.1"/>
    </source>
</evidence>
<organism evidence="3 4">
    <name type="scientific">Streptomyces ipomoeae 91-03</name>
    <dbReference type="NCBI Taxonomy" id="698759"/>
    <lineage>
        <taxon>Bacteria</taxon>
        <taxon>Bacillati</taxon>
        <taxon>Actinomycetota</taxon>
        <taxon>Actinomycetes</taxon>
        <taxon>Kitasatosporales</taxon>
        <taxon>Streptomycetaceae</taxon>
        <taxon>Streptomyces</taxon>
    </lineage>
</organism>
<dbReference type="PATRIC" id="fig|698759.3.peg.1454"/>
<proteinExistence type="predicted"/>
<evidence type="ECO:0000256" key="1">
    <source>
        <dbReference type="SAM" id="MobiDB-lite"/>
    </source>
</evidence>
<keyword evidence="2" id="KW-0472">Membrane</keyword>
<dbReference type="EMBL" id="AEJC01000107">
    <property type="protein sequence ID" value="EKX67992.1"/>
    <property type="molecule type" value="Genomic_DNA"/>
</dbReference>
<keyword evidence="2" id="KW-0812">Transmembrane</keyword>
<feature type="transmembrane region" description="Helical" evidence="2">
    <location>
        <begin position="32"/>
        <end position="51"/>
    </location>
</feature>
<evidence type="ECO:0000256" key="2">
    <source>
        <dbReference type="SAM" id="Phobius"/>
    </source>
</evidence>
<keyword evidence="4" id="KW-1185">Reference proteome</keyword>
<feature type="compositionally biased region" description="Basic and acidic residues" evidence="1">
    <location>
        <begin position="1"/>
        <end position="26"/>
    </location>
</feature>